<dbReference type="AlphaFoldDB" id="A0A8S0TE47"/>
<keyword evidence="2" id="KW-1185">Reference proteome</keyword>
<reference evidence="1 2" key="1">
    <citation type="submission" date="2019-12" db="EMBL/GenBank/DDBJ databases">
        <authorList>
            <person name="Alioto T."/>
            <person name="Alioto T."/>
            <person name="Gomez Garrido J."/>
        </authorList>
    </citation>
    <scope>NUCLEOTIDE SEQUENCE [LARGE SCALE GENOMIC DNA]</scope>
</reference>
<accession>A0A8S0TE47</accession>
<dbReference type="Gramene" id="OE9A071865T1">
    <property type="protein sequence ID" value="OE9A071865C1"/>
    <property type="gene ID" value="OE9A071865"/>
</dbReference>
<evidence type="ECO:0000313" key="2">
    <source>
        <dbReference type="Proteomes" id="UP000594638"/>
    </source>
</evidence>
<protein>
    <submittedName>
        <fullName evidence="1">Uncharacterized protein</fullName>
    </submittedName>
</protein>
<name>A0A8S0TE47_OLEEU</name>
<proteinExistence type="predicted"/>
<dbReference type="Gramene" id="OE9A071865T2">
    <property type="protein sequence ID" value="OE9A071865C2"/>
    <property type="gene ID" value="OE9A071865"/>
</dbReference>
<dbReference type="EMBL" id="CACTIH010006009">
    <property type="protein sequence ID" value="CAA3003715.1"/>
    <property type="molecule type" value="Genomic_DNA"/>
</dbReference>
<gene>
    <name evidence="1" type="ORF">OLEA9_A071865</name>
</gene>
<evidence type="ECO:0000313" key="1">
    <source>
        <dbReference type="EMBL" id="CAA3003715.1"/>
    </source>
</evidence>
<sequence>MIKYSSSTIIIGRFDWEKFESSNLNSGKVFSWNATSNYVKLQVRPGGFSAKPLVRKPWMKRRVKFQNFQAIMGSLMNDSCYSVNCVGFALFSVFP</sequence>
<organism evidence="1 2">
    <name type="scientific">Olea europaea subsp. europaea</name>
    <dbReference type="NCBI Taxonomy" id="158383"/>
    <lineage>
        <taxon>Eukaryota</taxon>
        <taxon>Viridiplantae</taxon>
        <taxon>Streptophyta</taxon>
        <taxon>Embryophyta</taxon>
        <taxon>Tracheophyta</taxon>
        <taxon>Spermatophyta</taxon>
        <taxon>Magnoliopsida</taxon>
        <taxon>eudicotyledons</taxon>
        <taxon>Gunneridae</taxon>
        <taxon>Pentapetalae</taxon>
        <taxon>asterids</taxon>
        <taxon>lamiids</taxon>
        <taxon>Lamiales</taxon>
        <taxon>Oleaceae</taxon>
        <taxon>Oleeae</taxon>
        <taxon>Olea</taxon>
    </lineage>
</organism>
<comment type="caution">
    <text evidence="1">The sequence shown here is derived from an EMBL/GenBank/DDBJ whole genome shotgun (WGS) entry which is preliminary data.</text>
</comment>
<dbReference type="Proteomes" id="UP000594638">
    <property type="component" value="Unassembled WGS sequence"/>
</dbReference>